<accession>A0A347ZW36</accession>
<dbReference type="RefSeq" id="WP_116225686.1">
    <property type="nucleotide sequence ID" value="NZ_AP018437.1"/>
</dbReference>
<dbReference type="AlphaFoldDB" id="A0A347ZW36"/>
<evidence type="ECO:0000313" key="4">
    <source>
        <dbReference type="EMBL" id="REG07212.1"/>
    </source>
</evidence>
<comment type="caution">
    <text evidence="4">The sequence shown here is derived from an EMBL/GenBank/DDBJ whole genome shotgun (WGS) entry which is preliminary data.</text>
</comment>
<evidence type="ECO:0000256" key="1">
    <source>
        <dbReference type="ARBA" id="ARBA00023125"/>
    </source>
</evidence>
<keyword evidence="1 2" id="KW-0238">DNA-binding</keyword>
<proteinExistence type="predicted"/>
<evidence type="ECO:0000313" key="5">
    <source>
        <dbReference type="Proteomes" id="UP000256388"/>
    </source>
</evidence>
<dbReference type="PANTHER" id="PTHR43479">
    <property type="entry name" value="ACREF/ENVCD OPERON REPRESSOR-RELATED"/>
    <property type="match status" value="1"/>
</dbReference>
<dbReference type="Pfam" id="PF00440">
    <property type="entry name" value="TetR_N"/>
    <property type="match status" value="1"/>
</dbReference>
<dbReference type="OrthoDB" id="2388018at2"/>
<dbReference type="GO" id="GO:0003677">
    <property type="term" value="F:DNA binding"/>
    <property type="evidence" value="ECO:0007669"/>
    <property type="project" value="UniProtKB-UniRule"/>
</dbReference>
<dbReference type="SUPFAM" id="SSF46689">
    <property type="entry name" value="Homeodomain-like"/>
    <property type="match status" value="1"/>
</dbReference>
<dbReference type="SUPFAM" id="SSF48498">
    <property type="entry name" value="Tetracyclin repressor-like, C-terminal domain"/>
    <property type="match status" value="1"/>
</dbReference>
<organism evidence="4 5">
    <name type="scientific">Pelolinea submarina</name>
    <dbReference type="NCBI Taxonomy" id="913107"/>
    <lineage>
        <taxon>Bacteria</taxon>
        <taxon>Bacillati</taxon>
        <taxon>Chloroflexota</taxon>
        <taxon>Anaerolineae</taxon>
        <taxon>Anaerolineales</taxon>
        <taxon>Anaerolineaceae</taxon>
        <taxon>Pelolinea</taxon>
    </lineage>
</organism>
<name>A0A347ZW36_9CHLR</name>
<keyword evidence="5" id="KW-1185">Reference proteome</keyword>
<feature type="domain" description="HTH tetR-type" evidence="3">
    <location>
        <begin position="9"/>
        <end position="69"/>
    </location>
</feature>
<dbReference type="Proteomes" id="UP000256388">
    <property type="component" value="Unassembled WGS sequence"/>
</dbReference>
<gene>
    <name evidence="4" type="ORF">DFR64_2417</name>
</gene>
<protein>
    <submittedName>
        <fullName evidence="4">TetR family transcriptional regulator</fullName>
    </submittedName>
</protein>
<dbReference type="InterPro" id="IPR001647">
    <property type="entry name" value="HTH_TetR"/>
</dbReference>
<dbReference type="InterPro" id="IPR036271">
    <property type="entry name" value="Tet_transcr_reg_TetR-rel_C_sf"/>
</dbReference>
<dbReference type="EMBL" id="QUMS01000003">
    <property type="protein sequence ID" value="REG07212.1"/>
    <property type="molecule type" value="Genomic_DNA"/>
</dbReference>
<reference evidence="4 5" key="1">
    <citation type="submission" date="2018-08" db="EMBL/GenBank/DDBJ databases">
        <title>Genomic Encyclopedia of Type Strains, Phase IV (KMG-IV): sequencing the most valuable type-strain genomes for metagenomic binning, comparative biology and taxonomic classification.</title>
        <authorList>
            <person name="Goeker M."/>
        </authorList>
    </citation>
    <scope>NUCLEOTIDE SEQUENCE [LARGE SCALE GENOMIC DNA]</scope>
    <source>
        <strain evidence="4 5">DSM 23923</strain>
    </source>
</reference>
<evidence type="ECO:0000256" key="2">
    <source>
        <dbReference type="PROSITE-ProRule" id="PRU00335"/>
    </source>
</evidence>
<dbReference type="PROSITE" id="PS50977">
    <property type="entry name" value="HTH_TETR_2"/>
    <property type="match status" value="1"/>
</dbReference>
<feature type="DNA-binding region" description="H-T-H motif" evidence="2">
    <location>
        <begin position="32"/>
        <end position="51"/>
    </location>
</feature>
<dbReference type="PANTHER" id="PTHR43479:SF11">
    <property type="entry name" value="ACREF_ENVCD OPERON REPRESSOR-RELATED"/>
    <property type="match status" value="1"/>
</dbReference>
<evidence type="ECO:0000259" key="3">
    <source>
        <dbReference type="PROSITE" id="PS50977"/>
    </source>
</evidence>
<dbReference type="InterPro" id="IPR050624">
    <property type="entry name" value="HTH-type_Tx_Regulator"/>
</dbReference>
<dbReference type="Gene3D" id="1.10.357.10">
    <property type="entry name" value="Tetracycline Repressor, domain 2"/>
    <property type="match status" value="1"/>
</dbReference>
<dbReference type="InterPro" id="IPR009057">
    <property type="entry name" value="Homeodomain-like_sf"/>
</dbReference>
<sequence>MENTAEIDFEKKEELIKAALDEFTEKNFSEASLNTIIKKAGISKGSFYYHFENKEDLYLYLLNHAFNAKWEFIRARGDHNPATLEKDDLFAKIKIQARLGAEFAAAYPQYYQLAMKFSSEKGHEIYDTALDMLGNKSENIFDEMVEAAIRNGNIKDHFSRDFVVKILRYLINHFNEIFDHQEGIGLDELLADLDNFVDFLKYGLSR</sequence>
<dbReference type="PRINTS" id="PR00455">
    <property type="entry name" value="HTHTETR"/>
</dbReference>